<dbReference type="GO" id="GO:0016787">
    <property type="term" value="F:hydrolase activity"/>
    <property type="evidence" value="ECO:0007669"/>
    <property type="project" value="UniProtKB-KW"/>
</dbReference>
<dbReference type="EMBL" id="CP073721">
    <property type="protein sequence ID" value="UWZ40800.1"/>
    <property type="molecule type" value="Genomic_DNA"/>
</dbReference>
<dbReference type="Gene3D" id="3.40.50.1000">
    <property type="entry name" value="HAD superfamily/HAD-like"/>
    <property type="match status" value="1"/>
</dbReference>
<dbReference type="SUPFAM" id="SSF56784">
    <property type="entry name" value="HAD-like"/>
    <property type="match status" value="1"/>
</dbReference>
<accession>A0ABY5ZIL6</accession>
<dbReference type="Proteomes" id="UP001058271">
    <property type="component" value="Chromosome"/>
</dbReference>
<evidence type="ECO:0000313" key="1">
    <source>
        <dbReference type="EMBL" id="UWZ40800.1"/>
    </source>
</evidence>
<sequence>MPEPYGREVIVAVRDTGRPVAIVSNNSAGAIEAYLSEHRLAGHIAYVAGRAYAQPERMKPNPEPIWRAATALDVEPATCVLVGDSLFDIEGAQAAGVPVIAHANKPPKAQRFTDASADVVLTSMGDIASALLALGEGR</sequence>
<evidence type="ECO:0000313" key="2">
    <source>
        <dbReference type="Proteomes" id="UP001058271"/>
    </source>
</evidence>
<proteinExistence type="predicted"/>
<dbReference type="Pfam" id="PF13419">
    <property type="entry name" value="HAD_2"/>
    <property type="match status" value="1"/>
</dbReference>
<dbReference type="InterPro" id="IPR041492">
    <property type="entry name" value="HAD_2"/>
</dbReference>
<organism evidence="1 2">
    <name type="scientific">Dactylosporangium roseum</name>
    <dbReference type="NCBI Taxonomy" id="47989"/>
    <lineage>
        <taxon>Bacteria</taxon>
        <taxon>Bacillati</taxon>
        <taxon>Actinomycetota</taxon>
        <taxon>Actinomycetes</taxon>
        <taxon>Micromonosporales</taxon>
        <taxon>Micromonosporaceae</taxon>
        <taxon>Dactylosporangium</taxon>
    </lineage>
</organism>
<reference evidence="1" key="1">
    <citation type="submission" date="2021-04" db="EMBL/GenBank/DDBJ databases">
        <title>Biosynthetic gene clusters of Dactylosporangioum roseum.</title>
        <authorList>
            <person name="Hartkoorn R.C."/>
            <person name="Beaudoing E."/>
            <person name="Hot D."/>
            <person name="Moureu S."/>
        </authorList>
    </citation>
    <scope>NUCLEOTIDE SEQUENCE</scope>
    <source>
        <strain evidence="1">NRRL B-16295</strain>
    </source>
</reference>
<dbReference type="InterPro" id="IPR036412">
    <property type="entry name" value="HAD-like_sf"/>
</dbReference>
<keyword evidence="1" id="KW-0378">Hydrolase</keyword>
<name>A0ABY5ZIL6_9ACTN</name>
<gene>
    <name evidence="1" type="ORF">Drose_36735</name>
</gene>
<dbReference type="InterPro" id="IPR023214">
    <property type="entry name" value="HAD_sf"/>
</dbReference>
<keyword evidence="2" id="KW-1185">Reference proteome</keyword>
<dbReference type="InterPro" id="IPR050155">
    <property type="entry name" value="HAD-like_hydrolase_sf"/>
</dbReference>
<dbReference type="PANTHER" id="PTHR43434">
    <property type="entry name" value="PHOSPHOGLYCOLATE PHOSPHATASE"/>
    <property type="match status" value="1"/>
</dbReference>
<dbReference type="NCBIfam" id="TIGR01549">
    <property type="entry name" value="HAD-SF-IA-v1"/>
    <property type="match status" value="1"/>
</dbReference>
<dbReference type="PANTHER" id="PTHR43434:SF1">
    <property type="entry name" value="PHOSPHOGLYCOLATE PHOSPHATASE"/>
    <property type="match status" value="1"/>
</dbReference>
<protein>
    <submittedName>
        <fullName evidence="1">HAD-IA family hydrolase</fullName>
    </submittedName>
</protein>
<dbReference type="InterPro" id="IPR006439">
    <property type="entry name" value="HAD-SF_hydro_IA"/>
</dbReference>